<accession>A0A9D1M415</accession>
<dbReference type="Proteomes" id="UP000824107">
    <property type="component" value="Unassembled WGS sequence"/>
</dbReference>
<reference evidence="2" key="1">
    <citation type="submission" date="2020-10" db="EMBL/GenBank/DDBJ databases">
        <authorList>
            <person name="Gilroy R."/>
        </authorList>
    </citation>
    <scope>NUCLEOTIDE SEQUENCE</scope>
    <source>
        <strain evidence="2">ChiW3-316</strain>
    </source>
</reference>
<name>A0A9D1M415_9PROT</name>
<proteinExistence type="predicted"/>
<dbReference type="CDD" id="cd00093">
    <property type="entry name" value="HTH_XRE"/>
    <property type="match status" value="1"/>
</dbReference>
<dbReference type="Gene3D" id="1.10.260.40">
    <property type="entry name" value="lambda repressor-like DNA-binding domains"/>
    <property type="match status" value="1"/>
</dbReference>
<dbReference type="PROSITE" id="PS50943">
    <property type="entry name" value="HTH_CROC1"/>
    <property type="match status" value="1"/>
</dbReference>
<feature type="domain" description="HTH cro/C1-type" evidence="1">
    <location>
        <begin position="22"/>
        <end position="80"/>
    </location>
</feature>
<dbReference type="SUPFAM" id="SSF47413">
    <property type="entry name" value="lambda repressor-like DNA-binding domains"/>
    <property type="match status" value="1"/>
</dbReference>
<organism evidence="2 3">
    <name type="scientific">Candidatus Scatocola faecipullorum</name>
    <dbReference type="NCBI Taxonomy" id="2840917"/>
    <lineage>
        <taxon>Bacteria</taxon>
        <taxon>Pseudomonadati</taxon>
        <taxon>Pseudomonadota</taxon>
        <taxon>Alphaproteobacteria</taxon>
        <taxon>Rhodospirillales</taxon>
        <taxon>Rhodospirillaceae</taxon>
        <taxon>Rhodospirillaceae incertae sedis</taxon>
        <taxon>Candidatus Scatocola</taxon>
    </lineage>
</organism>
<dbReference type="Pfam" id="PF13560">
    <property type="entry name" value="HTH_31"/>
    <property type="match status" value="1"/>
</dbReference>
<gene>
    <name evidence="2" type="ORF">IAD20_03910</name>
</gene>
<protein>
    <submittedName>
        <fullName evidence="2">Helix-turn-helix transcriptional regulator</fullName>
    </submittedName>
</protein>
<dbReference type="InterPro" id="IPR010982">
    <property type="entry name" value="Lambda_DNA-bd_dom_sf"/>
</dbReference>
<reference evidence="2" key="2">
    <citation type="journal article" date="2021" name="PeerJ">
        <title>Extensive microbial diversity within the chicken gut microbiome revealed by metagenomics and culture.</title>
        <authorList>
            <person name="Gilroy R."/>
            <person name="Ravi A."/>
            <person name="Getino M."/>
            <person name="Pursley I."/>
            <person name="Horton D.L."/>
            <person name="Alikhan N.F."/>
            <person name="Baker D."/>
            <person name="Gharbi K."/>
            <person name="Hall N."/>
            <person name="Watson M."/>
            <person name="Adriaenssens E.M."/>
            <person name="Foster-Nyarko E."/>
            <person name="Jarju S."/>
            <person name="Secka A."/>
            <person name="Antonio M."/>
            <person name="Oren A."/>
            <person name="Chaudhuri R.R."/>
            <person name="La Ragione R."/>
            <person name="Hildebrand F."/>
            <person name="Pallen M.J."/>
        </authorList>
    </citation>
    <scope>NUCLEOTIDE SEQUENCE</scope>
    <source>
        <strain evidence="2">ChiW3-316</strain>
    </source>
</reference>
<evidence type="ECO:0000313" key="3">
    <source>
        <dbReference type="Proteomes" id="UP000824107"/>
    </source>
</evidence>
<dbReference type="AlphaFoldDB" id="A0A9D1M415"/>
<dbReference type="EMBL" id="DVNC01000028">
    <property type="protein sequence ID" value="HIU53208.1"/>
    <property type="molecule type" value="Genomic_DNA"/>
</dbReference>
<evidence type="ECO:0000259" key="1">
    <source>
        <dbReference type="PROSITE" id="PS50943"/>
    </source>
</evidence>
<dbReference type="GO" id="GO:0003677">
    <property type="term" value="F:DNA binding"/>
    <property type="evidence" value="ECO:0007669"/>
    <property type="project" value="InterPro"/>
</dbReference>
<evidence type="ECO:0000313" key="2">
    <source>
        <dbReference type="EMBL" id="HIU53208.1"/>
    </source>
</evidence>
<comment type="caution">
    <text evidence="2">The sequence shown here is derived from an EMBL/GenBank/DDBJ whole genome shotgun (WGS) entry which is preliminary data.</text>
</comment>
<dbReference type="InterPro" id="IPR001387">
    <property type="entry name" value="Cro/C1-type_HTH"/>
</dbReference>
<sequence length="103" mass="12209">MLTKKQVKKNNHETFTRLGRQLYERRMMYGVTLEELAMKTNVSPHYFDHVESGRAYIHWGMLSYLASFYDCKIKIDLEFCAEGDAAALEEWRRLKVDRNSILT</sequence>